<dbReference type="PANTHER" id="PTHR42738">
    <property type="entry name" value="HYDROXYMETHYLGLUTARYL-COA LYASE"/>
    <property type="match status" value="1"/>
</dbReference>
<keyword evidence="3" id="KW-0479">Metal-binding</keyword>
<dbReference type="InterPro" id="IPR013785">
    <property type="entry name" value="Aldolase_TIM"/>
</dbReference>
<organism evidence="7 8">
    <name type="scientific">Pseudonocardia ailaonensis</name>
    <dbReference type="NCBI Taxonomy" id="367279"/>
    <lineage>
        <taxon>Bacteria</taxon>
        <taxon>Bacillati</taxon>
        <taxon>Actinomycetota</taxon>
        <taxon>Actinomycetes</taxon>
        <taxon>Pseudonocardiales</taxon>
        <taxon>Pseudonocardiaceae</taxon>
        <taxon>Pseudonocardia</taxon>
    </lineage>
</organism>
<name>A0ABN2MZX9_9PSEU</name>
<accession>A0ABN2MZX9</accession>
<dbReference type="InterPro" id="IPR000891">
    <property type="entry name" value="PYR_CT"/>
</dbReference>
<proteinExistence type="inferred from homology"/>
<dbReference type="Pfam" id="PF00682">
    <property type="entry name" value="HMGL-like"/>
    <property type="match status" value="1"/>
</dbReference>
<dbReference type="RefSeq" id="WP_344415967.1">
    <property type="nucleotide sequence ID" value="NZ_BAAAQK010000005.1"/>
</dbReference>
<dbReference type="PROSITE" id="PS50991">
    <property type="entry name" value="PYR_CT"/>
    <property type="match status" value="1"/>
</dbReference>
<protein>
    <submittedName>
        <fullName evidence="7">Hydroxymethylglutaryl-CoA lyase</fullName>
    </submittedName>
</protein>
<dbReference type="PROSITE" id="PS00815">
    <property type="entry name" value="AIPM_HOMOCIT_SYNTH_1"/>
    <property type="match status" value="1"/>
</dbReference>
<dbReference type="EMBL" id="BAAAQK010000005">
    <property type="protein sequence ID" value="GAA1845501.1"/>
    <property type="molecule type" value="Genomic_DNA"/>
</dbReference>
<dbReference type="GO" id="GO:0016829">
    <property type="term" value="F:lyase activity"/>
    <property type="evidence" value="ECO:0007669"/>
    <property type="project" value="UniProtKB-KW"/>
</dbReference>
<dbReference type="InterPro" id="IPR043594">
    <property type="entry name" value="HMGL"/>
</dbReference>
<dbReference type="PANTHER" id="PTHR42738:SF7">
    <property type="entry name" value="HYDROXYMETHYLGLUTARYL-COA LYASE"/>
    <property type="match status" value="1"/>
</dbReference>
<sequence length="305" mass="31743">MSGVRVCEAWLRDGIQGWPTVLDTADKIRMLEAVAAAGVPEIDVTSFVPAHVVPQFGDAEEVLAAVPEQVLVRVLTVNAKGARRVAAAHATGRRIDRCGFPISASEPHNLANLRRDHAAHKVAVAEMVDVLGEAGIAPLLGVATAYGCPIQGRVERAAVLDLVGWGHALGIRSIMFGDTTGMADPRTVHDLFTEAVRTFPDVEFVAHFHDNRGCGIANTLAAIDAGAATVDASLGGVGGEPAAVEQGFVGESGNVTTEDLAAVLDRMGVRTGIDLTALLRAGALAEELLGRPLLSRVLRAGPVPA</sequence>
<evidence type="ECO:0000313" key="8">
    <source>
        <dbReference type="Proteomes" id="UP001500449"/>
    </source>
</evidence>
<feature type="domain" description="Pyruvate carboxyltransferase" evidence="6">
    <location>
        <begin position="4"/>
        <end position="279"/>
    </location>
</feature>
<dbReference type="SUPFAM" id="SSF51569">
    <property type="entry name" value="Aldolase"/>
    <property type="match status" value="1"/>
</dbReference>
<evidence type="ECO:0000256" key="5">
    <source>
        <dbReference type="RuleBase" id="RU003523"/>
    </source>
</evidence>
<keyword evidence="2 5" id="KW-0808">Transferase</keyword>
<keyword evidence="8" id="KW-1185">Reference proteome</keyword>
<evidence type="ECO:0000256" key="2">
    <source>
        <dbReference type="ARBA" id="ARBA00022679"/>
    </source>
</evidence>
<comment type="similarity">
    <text evidence="5">Belongs to the alpha-IPM synthase/homocitrate synthase family.</text>
</comment>
<evidence type="ECO:0000256" key="4">
    <source>
        <dbReference type="ARBA" id="ARBA00023239"/>
    </source>
</evidence>
<keyword evidence="4 7" id="KW-0456">Lyase</keyword>
<evidence type="ECO:0000313" key="7">
    <source>
        <dbReference type="EMBL" id="GAA1845501.1"/>
    </source>
</evidence>
<evidence type="ECO:0000256" key="1">
    <source>
        <dbReference type="ARBA" id="ARBA00009405"/>
    </source>
</evidence>
<dbReference type="Gene3D" id="3.20.20.70">
    <property type="entry name" value="Aldolase class I"/>
    <property type="match status" value="1"/>
</dbReference>
<comment type="similarity">
    <text evidence="1">Belongs to the HMG-CoA lyase family.</text>
</comment>
<comment type="caution">
    <text evidence="7">The sequence shown here is derived from an EMBL/GenBank/DDBJ whole genome shotgun (WGS) entry which is preliminary data.</text>
</comment>
<evidence type="ECO:0000259" key="6">
    <source>
        <dbReference type="PROSITE" id="PS50991"/>
    </source>
</evidence>
<gene>
    <name evidence="7" type="ORF">GCM10009836_26330</name>
</gene>
<dbReference type="Proteomes" id="UP001500449">
    <property type="component" value="Unassembled WGS sequence"/>
</dbReference>
<dbReference type="InterPro" id="IPR002034">
    <property type="entry name" value="AIPM/Hcit_synth_CS"/>
</dbReference>
<reference evidence="7 8" key="1">
    <citation type="journal article" date="2019" name="Int. J. Syst. Evol. Microbiol.">
        <title>The Global Catalogue of Microorganisms (GCM) 10K type strain sequencing project: providing services to taxonomists for standard genome sequencing and annotation.</title>
        <authorList>
            <consortium name="The Broad Institute Genomics Platform"/>
            <consortium name="The Broad Institute Genome Sequencing Center for Infectious Disease"/>
            <person name="Wu L."/>
            <person name="Ma J."/>
        </authorList>
    </citation>
    <scope>NUCLEOTIDE SEQUENCE [LARGE SCALE GENOMIC DNA]</scope>
    <source>
        <strain evidence="7 8">JCM 16009</strain>
    </source>
</reference>
<evidence type="ECO:0000256" key="3">
    <source>
        <dbReference type="ARBA" id="ARBA00022723"/>
    </source>
</evidence>